<dbReference type="RefSeq" id="WP_089786248.1">
    <property type="nucleotide sequence ID" value="NZ_FOKW01000002.1"/>
</dbReference>
<dbReference type="Gene3D" id="3.40.1390.30">
    <property type="entry name" value="NIF3 (NGG1p interacting factor 3)-like"/>
    <property type="match status" value="2"/>
</dbReference>
<evidence type="ECO:0000256" key="3">
    <source>
        <dbReference type="PIRSR" id="PIRSR602678-1"/>
    </source>
</evidence>
<dbReference type="EMBL" id="FOKW01000002">
    <property type="protein sequence ID" value="SFB85638.1"/>
    <property type="molecule type" value="Genomic_DNA"/>
</dbReference>
<reference evidence="5" key="1">
    <citation type="submission" date="2016-10" db="EMBL/GenBank/DDBJ databases">
        <authorList>
            <person name="Varghese N."/>
            <person name="Submissions S."/>
        </authorList>
    </citation>
    <scope>NUCLEOTIDE SEQUENCE [LARGE SCALE GENOMIC DNA]</scope>
    <source>
        <strain evidence="5">DSM 13078</strain>
    </source>
</reference>
<accession>A0A1I1EJL2</accession>
<dbReference type="OrthoDB" id="85198at2157"/>
<sequence length="259" mass="27798">MTVRLTELVDRLDEELRTDDYAELDASANGLQVGPDDLAVDRVAFAVDGVEATFERAIEADVDVLVVHHGLSWGGFDRVTGRTYDRLAPLIENDVALYVSHLPLDGHQDLGNAAGVADVLGLENRAPFGELGPEYVGQRGTAVEAYSPGELRNRLESELETGGESVQVLDFGPERIEDVAIVTGSGTDWLDEAVDAGVDALVTGEGKGKVYHEAREAGITVALAGHYATETFGVRALQDLVEGWDADLETTYFEIPTGL</sequence>
<comment type="similarity">
    <text evidence="1">Belongs to the GTP cyclohydrolase I type 2/NIF3 family.</text>
</comment>
<dbReference type="NCBIfam" id="TIGR00486">
    <property type="entry name" value="YbgI_SA1388"/>
    <property type="match status" value="1"/>
</dbReference>
<gene>
    <name evidence="4" type="ORF">SAMN05444422_102417</name>
</gene>
<proteinExistence type="inferred from homology"/>
<evidence type="ECO:0000313" key="4">
    <source>
        <dbReference type="EMBL" id="SFB85638.1"/>
    </source>
</evidence>
<evidence type="ECO:0000256" key="2">
    <source>
        <dbReference type="ARBA" id="ARBA00022723"/>
    </source>
</evidence>
<feature type="binding site" evidence="3">
    <location>
        <position position="68"/>
    </location>
    <ligand>
        <name>a divalent metal cation</name>
        <dbReference type="ChEBI" id="CHEBI:60240"/>
        <label>1</label>
    </ligand>
</feature>
<feature type="binding site" evidence="3">
    <location>
        <position position="226"/>
    </location>
    <ligand>
        <name>a divalent metal cation</name>
        <dbReference type="ChEBI" id="CHEBI:60240"/>
        <label>1</label>
    </ligand>
</feature>
<dbReference type="Pfam" id="PF01784">
    <property type="entry name" value="DUF34_NIF3"/>
    <property type="match status" value="1"/>
</dbReference>
<dbReference type="PANTHER" id="PTHR13799:SF14">
    <property type="entry name" value="GTP CYCLOHYDROLASE 1 TYPE 2 HOMOLOG"/>
    <property type="match status" value="1"/>
</dbReference>
<keyword evidence="5" id="KW-1185">Reference proteome</keyword>
<keyword evidence="2 3" id="KW-0479">Metal-binding</keyword>
<evidence type="ECO:0000313" key="5">
    <source>
        <dbReference type="Proteomes" id="UP000199161"/>
    </source>
</evidence>
<dbReference type="Proteomes" id="UP000199161">
    <property type="component" value="Unassembled WGS sequence"/>
</dbReference>
<dbReference type="GO" id="GO:0005737">
    <property type="term" value="C:cytoplasm"/>
    <property type="evidence" value="ECO:0007669"/>
    <property type="project" value="TreeGrafter"/>
</dbReference>
<dbReference type="InterPro" id="IPR036069">
    <property type="entry name" value="DUF34/NIF3_sf"/>
</dbReference>
<dbReference type="InterPro" id="IPR002678">
    <property type="entry name" value="DUF34/NIF3"/>
</dbReference>
<feature type="binding site" evidence="3">
    <location>
        <position position="69"/>
    </location>
    <ligand>
        <name>a divalent metal cation</name>
        <dbReference type="ChEBI" id="CHEBI:60240"/>
        <label>1</label>
    </ligand>
</feature>
<dbReference type="AlphaFoldDB" id="A0A1I1EJL2"/>
<feature type="binding site" evidence="3">
    <location>
        <position position="105"/>
    </location>
    <ligand>
        <name>a divalent metal cation</name>
        <dbReference type="ChEBI" id="CHEBI:60240"/>
        <label>1</label>
    </ligand>
</feature>
<feature type="binding site" evidence="3">
    <location>
        <position position="230"/>
    </location>
    <ligand>
        <name>a divalent metal cation</name>
        <dbReference type="ChEBI" id="CHEBI:60240"/>
        <label>1</label>
    </ligand>
</feature>
<name>A0A1I1EJL2_NATHA</name>
<dbReference type="SUPFAM" id="SSF102705">
    <property type="entry name" value="NIF3 (NGG1p interacting factor 3)-like"/>
    <property type="match status" value="1"/>
</dbReference>
<dbReference type="FunFam" id="3.40.1390.30:FF:000001">
    <property type="entry name" value="GTP cyclohydrolase 1 type 2"/>
    <property type="match status" value="1"/>
</dbReference>
<evidence type="ECO:0000256" key="1">
    <source>
        <dbReference type="ARBA" id="ARBA00006964"/>
    </source>
</evidence>
<protein>
    <submittedName>
        <fullName evidence="4">Dinuclear metal center protein, YbgI/SA1388 family</fullName>
    </submittedName>
</protein>
<dbReference type="GO" id="GO:0046872">
    <property type="term" value="F:metal ion binding"/>
    <property type="evidence" value="ECO:0007669"/>
    <property type="project" value="UniProtKB-KW"/>
</dbReference>
<organism evidence="4 5">
    <name type="scientific">Natronobacterium haloterrestre</name>
    <name type="common">Halobiforma haloterrestris</name>
    <dbReference type="NCBI Taxonomy" id="148448"/>
    <lineage>
        <taxon>Archaea</taxon>
        <taxon>Methanobacteriati</taxon>
        <taxon>Methanobacteriota</taxon>
        <taxon>Stenosarchaea group</taxon>
        <taxon>Halobacteria</taxon>
        <taxon>Halobacteriales</taxon>
        <taxon>Natrialbaceae</taxon>
        <taxon>Natronobacterium</taxon>
    </lineage>
</organism>
<dbReference type="PANTHER" id="PTHR13799">
    <property type="entry name" value="NGG1 INTERACTING FACTOR 3"/>
    <property type="match status" value="1"/>
</dbReference>